<dbReference type="SUPFAM" id="SSF48403">
    <property type="entry name" value="Ankyrin repeat"/>
    <property type="match status" value="1"/>
</dbReference>
<evidence type="ECO:0000313" key="4">
    <source>
        <dbReference type="Proteomes" id="UP000279833"/>
    </source>
</evidence>
<feature type="repeat" description="ANK" evidence="2">
    <location>
        <begin position="231"/>
        <end position="257"/>
    </location>
</feature>
<dbReference type="InterPro" id="IPR047148">
    <property type="entry name" value="PLPL9"/>
</dbReference>
<dbReference type="GO" id="GO:0052816">
    <property type="term" value="F:long-chain fatty acyl-CoA hydrolase activity"/>
    <property type="evidence" value="ECO:0007669"/>
    <property type="project" value="TreeGrafter"/>
</dbReference>
<protein>
    <submittedName>
        <fullName evidence="5">ANK_REP_REGION domain-containing protein</fullName>
    </submittedName>
</protein>
<sequence length="451" mass="50434">MTSFGKYVSNFVKTAVSSISPNKVTPYTLSQYESEYENCEQLLQQKSIYYFYKVANHFDMVYLPGSVGIPVNGETVYAYRFQGEQEAGVAVFLRYIEVLDPLHLACMNMSLSIDRTYLEKITAHCRNQCGWSAAHVAAAMSWREVFLSESVNGLLNEYDPLSGLTPLRVAIKENDEETVQSLVTMDNIKATEKDEDGNTVLHLVLGDTSAKILSLLLDNLQSLDVNALNNKGESPLHIACRNNSMECIEKLLKAGGNPMIGEFESFPIHIAVNNDSLECVNLLYTYCPNCINLPDLINHNTPIHLVHNPKIFERLCELGANLDARNDLGLTILHMKVRDNNFEDVLALLVRGADPNLRNASGATPLHYAMTVSFIVFILIMDNNVTPSSIYINKFIVRYTHNLGASNLITSRSYNASIHIIRALLAFEADPYALNSNQHSCRHLLCCNAER</sequence>
<evidence type="ECO:0000256" key="2">
    <source>
        <dbReference type="PROSITE-ProRule" id="PRU00023"/>
    </source>
</evidence>
<organism evidence="5">
    <name type="scientific">Schistosoma curassoni</name>
    <dbReference type="NCBI Taxonomy" id="6186"/>
    <lineage>
        <taxon>Eukaryota</taxon>
        <taxon>Metazoa</taxon>
        <taxon>Spiralia</taxon>
        <taxon>Lophotrochozoa</taxon>
        <taxon>Platyhelminthes</taxon>
        <taxon>Trematoda</taxon>
        <taxon>Digenea</taxon>
        <taxon>Strigeidida</taxon>
        <taxon>Schistosomatoidea</taxon>
        <taxon>Schistosomatidae</taxon>
        <taxon>Schistosoma</taxon>
    </lineage>
</organism>
<reference evidence="3 4" key="2">
    <citation type="submission" date="2018-11" db="EMBL/GenBank/DDBJ databases">
        <authorList>
            <consortium name="Pathogen Informatics"/>
        </authorList>
    </citation>
    <scope>NUCLEOTIDE SEQUENCE [LARGE SCALE GENOMIC DNA]</scope>
    <source>
        <strain evidence="3">Dakar</strain>
        <strain evidence="4">Dakar, Senegal</strain>
    </source>
</reference>
<dbReference type="EMBL" id="UZAK01032939">
    <property type="protein sequence ID" value="VDP32865.1"/>
    <property type="molecule type" value="Genomic_DNA"/>
</dbReference>
<reference evidence="5" key="1">
    <citation type="submission" date="2016-06" db="UniProtKB">
        <authorList>
            <consortium name="WormBaseParasite"/>
        </authorList>
    </citation>
    <scope>IDENTIFICATION</scope>
</reference>
<dbReference type="GO" id="GO:0005739">
    <property type="term" value="C:mitochondrion"/>
    <property type="evidence" value="ECO:0007669"/>
    <property type="project" value="TreeGrafter"/>
</dbReference>
<feature type="repeat" description="ANK" evidence="2">
    <location>
        <begin position="328"/>
        <end position="360"/>
    </location>
</feature>
<gene>
    <name evidence="3" type="ORF">SCUD_LOCUS8857</name>
</gene>
<evidence type="ECO:0000313" key="5">
    <source>
        <dbReference type="WBParaSite" id="SCUD_0000885701-mRNA-1"/>
    </source>
</evidence>
<accession>A0A183K1J4</accession>
<dbReference type="AlphaFoldDB" id="A0A183K1J4"/>
<keyword evidence="1" id="KW-0378">Hydrolase</keyword>
<dbReference type="Proteomes" id="UP000279833">
    <property type="component" value="Unassembled WGS sequence"/>
</dbReference>
<dbReference type="PROSITE" id="PS50088">
    <property type="entry name" value="ANK_REPEAT"/>
    <property type="match status" value="2"/>
</dbReference>
<dbReference type="SMART" id="SM00248">
    <property type="entry name" value="ANK"/>
    <property type="match status" value="7"/>
</dbReference>
<keyword evidence="2" id="KW-0040">ANK repeat</keyword>
<dbReference type="PROSITE" id="PS50297">
    <property type="entry name" value="ANK_REP_REGION"/>
    <property type="match status" value="2"/>
</dbReference>
<evidence type="ECO:0000313" key="3">
    <source>
        <dbReference type="EMBL" id="VDP32865.1"/>
    </source>
</evidence>
<dbReference type="InterPro" id="IPR036770">
    <property type="entry name" value="Ankyrin_rpt-contain_sf"/>
</dbReference>
<dbReference type="GO" id="GO:0047499">
    <property type="term" value="F:calcium-independent phospholipase A2 activity"/>
    <property type="evidence" value="ECO:0007669"/>
    <property type="project" value="InterPro"/>
</dbReference>
<keyword evidence="4" id="KW-1185">Reference proteome</keyword>
<name>A0A183K1J4_9TREM</name>
<proteinExistence type="predicted"/>
<dbReference type="Pfam" id="PF12796">
    <property type="entry name" value="Ank_2"/>
    <property type="match status" value="1"/>
</dbReference>
<dbReference type="WBParaSite" id="SCUD_0000885701-mRNA-1">
    <property type="protein sequence ID" value="SCUD_0000885701-mRNA-1"/>
    <property type="gene ID" value="SCUD_0000885701"/>
</dbReference>
<dbReference type="Gene3D" id="1.25.40.20">
    <property type="entry name" value="Ankyrin repeat-containing domain"/>
    <property type="match status" value="3"/>
</dbReference>
<dbReference type="PANTHER" id="PTHR24139">
    <property type="entry name" value="CALCIUM-INDEPENDENT PHOSPHOLIPASE A2"/>
    <property type="match status" value="1"/>
</dbReference>
<dbReference type="STRING" id="6186.A0A183K1J4"/>
<evidence type="ECO:0000256" key="1">
    <source>
        <dbReference type="ARBA" id="ARBA00022801"/>
    </source>
</evidence>
<dbReference type="PANTHER" id="PTHR24139:SF34">
    <property type="entry name" value="85_88 KDA CALCIUM-INDEPENDENT PHOSPHOLIPASE A2"/>
    <property type="match status" value="1"/>
</dbReference>
<dbReference type="InterPro" id="IPR002110">
    <property type="entry name" value="Ankyrin_rpt"/>
</dbReference>
<dbReference type="GO" id="GO:2000304">
    <property type="term" value="P:positive regulation of ceramide biosynthetic process"/>
    <property type="evidence" value="ECO:0007669"/>
    <property type="project" value="TreeGrafter"/>
</dbReference>
<dbReference type="Pfam" id="PF13857">
    <property type="entry name" value="Ank_5"/>
    <property type="match status" value="1"/>
</dbReference>